<gene>
    <name evidence="1" type="ORF">BDN72DRAFT_779865</name>
</gene>
<keyword evidence="2" id="KW-1185">Reference proteome</keyword>
<accession>A0ACD3A5F5</accession>
<protein>
    <submittedName>
        <fullName evidence="1">Uncharacterized protein</fullName>
    </submittedName>
</protein>
<sequence>MQEANKPKHHLKLDKKRSNADPNSAAFHFGTWEVTSAEPHLTNETKNQSPNSISAIDELLGVIGDHIAPKVSAHLKRLAPVQYGMQQTAYSRVRRLLEKEYKARPSLDFGGSFFTVAVKEGSSEVFHIDWNDAPQSITWLLPVGEGWVGGELCLPQLGYKIPTYPGQILGVLTRHLVHATTPVTSGRRIIFTCFTDSLVIKHSQ</sequence>
<name>A0ACD3A5F5_9AGAR</name>
<proteinExistence type="predicted"/>
<reference evidence="1 2" key="1">
    <citation type="journal article" date="2019" name="Nat. Ecol. Evol.">
        <title>Megaphylogeny resolves global patterns of mushroom evolution.</title>
        <authorList>
            <person name="Varga T."/>
            <person name="Krizsan K."/>
            <person name="Foldi C."/>
            <person name="Dima B."/>
            <person name="Sanchez-Garcia M."/>
            <person name="Sanchez-Ramirez S."/>
            <person name="Szollosi G.J."/>
            <person name="Szarkandi J.G."/>
            <person name="Papp V."/>
            <person name="Albert L."/>
            <person name="Andreopoulos W."/>
            <person name="Angelini C."/>
            <person name="Antonin V."/>
            <person name="Barry K.W."/>
            <person name="Bougher N.L."/>
            <person name="Buchanan P."/>
            <person name="Buyck B."/>
            <person name="Bense V."/>
            <person name="Catcheside P."/>
            <person name="Chovatia M."/>
            <person name="Cooper J."/>
            <person name="Damon W."/>
            <person name="Desjardin D."/>
            <person name="Finy P."/>
            <person name="Geml J."/>
            <person name="Haridas S."/>
            <person name="Hughes K."/>
            <person name="Justo A."/>
            <person name="Karasinski D."/>
            <person name="Kautmanova I."/>
            <person name="Kiss B."/>
            <person name="Kocsube S."/>
            <person name="Kotiranta H."/>
            <person name="LaButti K.M."/>
            <person name="Lechner B.E."/>
            <person name="Liimatainen K."/>
            <person name="Lipzen A."/>
            <person name="Lukacs Z."/>
            <person name="Mihaltcheva S."/>
            <person name="Morgado L.N."/>
            <person name="Niskanen T."/>
            <person name="Noordeloos M.E."/>
            <person name="Ohm R.A."/>
            <person name="Ortiz-Santana B."/>
            <person name="Ovrebo C."/>
            <person name="Racz N."/>
            <person name="Riley R."/>
            <person name="Savchenko A."/>
            <person name="Shiryaev A."/>
            <person name="Soop K."/>
            <person name="Spirin V."/>
            <person name="Szebenyi C."/>
            <person name="Tomsovsky M."/>
            <person name="Tulloss R.E."/>
            <person name="Uehling J."/>
            <person name="Grigoriev I.V."/>
            <person name="Vagvolgyi C."/>
            <person name="Papp T."/>
            <person name="Martin F.M."/>
            <person name="Miettinen O."/>
            <person name="Hibbett D.S."/>
            <person name="Nagy L.G."/>
        </authorList>
    </citation>
    <scope>NUCLEOTIDE SEQUENCE [LARGE SCALE GENOMIC DNA]</scope>
    <source>
        <strain evidence="1 2">NL-1719</strain>
    </source>
</reference>
<evidence type="ECO:0000313" key="1">
    <source>
        <dbReference type="EMBL" id="TFK60067.1"/>
    </source>
</evidence>
<evidence type="ECO:0000313" key="2">
    <source>
        <dbReference type="Proteomes" id="UP000308600"/>
    </source>
</evidence>
<dbReference type="Proteomes" id="UP000308600">
    <property type="component" value="Unassembled WGS sequence"/>
</dbReference>
<organism evidence="1 2">
    <name type="scientific">Pluteus cervinus</name>
    <dbReference type="NCBI Taxonomy" id="181527"/>
    <lineage>
        <taxon>Eukaryota</taxon>
        <taxon>Fungi</taxon>
        <taxon>Dikarya</taxon>
        <taxon>Basidiomycota</taxon>
        <taxon>Agaricomycotina</taxon>
        <taxon>Agaricomycetes</taxon>
        <taxon>Agaricomycetidae</taxon>
        <taxon>Agaricales</taxon>
        <taxon>Pluteineae</taxon>
        <taxon>Pluteaceae</taxon>
        <taxon>Pluteus</taxon>
    </lineage>
</organism>
<dbReference type="EMBL" id="ML208837">
    <property type="protein sequence ID" value="TFK60067.1"/>
    <property type="molecule type" value="Genomic_DNA"/>
</dbReference>